<dbReference type="InterPro" id="IPR010663">
    <property type="entry name" value="Znf_FPG/IleRS"/>
</dbReference>
<dbReference type="SUPFAM" id="SSF81624">
    <property type="entry name" value="N-terminal domain of MutM-like DNA repair proteins"/>
    <property type="match status" value="1"/>
</dbReference>
<evidence type="ECO:0000256" key="2">
    <source>
        <dbReference type="ARBA" id="ARBA00009409"/>
    </source>
</evidence>
<evidence type="ECO:0000256" key="6">
    <source>
        <dbReference type="ARBA" id="ARBA00022801"/>
    </source>
</evidence>
<dbReference type="SUPFAM" id="SSF46946">
    <property type="entry name" value="S13-like H2TH domain"/>
    <property type="match status" value="1"/>
</dbReference>
<evidence type="ECO:0000256" key="3">
    <source>
        <dbReference type="ARBA" id="ARBA00022723"/>
    </source>
</evidence>
<keyword evidence="15" id="KW-0540">Nuclease</keyword>
<keyword evidence="15" id="KW-0255">Endonuclease</keyword>
<dbReference type="EMBL" id="DQBS01000069">
    <property type="protein sequence ID" value="HCO69521.1"/>
    <property type="molecule type" value="Genomic_DNA"/>
</dbReference>
<dbReference type="GO" id="GO:0034039">
    <property type="term" value="F:8-oxo-7,8-dihydroguanine DNA N-glycosylase activity"/>
    <property type="evidence" value="ECO:0007669"/>
    <property type="project" value="TreeGrafter"/>
</dbReference>
<keyword evidence="10" id="KW-0456">Lyase</keyword>
<protein>
    <submittedName>
        <fullName evidence="15">Endonuclease VIII</fullName>
    </submittedName>
</protein>
<keyword evidence="5 13" id="KW-0863">Zinc-finger</keyword>
<comment type="cofactor">
    <cofactor evidence="1">
        <name>Zn(2+)</name>
        <dbReference type="ChEBI" id="CHEBI:29105"/>
    </cofactor>
</comment>
<keyword evidence="9" id="KW-0234">DNA repair</keyword>
<dbReference type="GO" id="GO:0016829">
    <property type="term" value="F:lyase activity"/>
    <property type="evidence" value="ECO:0007669"/>
    <property type="project" value="UniProtKB-KW"/>
</dbReference>
<keyword evidence="6" id="KW-0378">Hydrolase</keyword>
<evidence type="ECO:0000256" key="1">
    <source>
        <dbReference type="ARBA" id="ARBA00001947"/>
    </source>
</evidence>
<dbReference type="PANTHER" id="PTHR22993">
    <property type="entry name" value="FORMAMIDOPYRIMIDINE-DNA GLYCOSYLASE"/>
    <property type="match status" value="1"/>
</dbReference>
<evidence type="ECO:0000256" key="9">
    <source>
        <dbReference type="ARBA" id="ARBA00023204"/>
    </source>
</evidence>
<keyword evidence="3" id="KW-0479">Metal-binding</keyword>
<dbReference type="GO" id="GO:0008270">
    <property type="term" value="F:zinc ion binding"/>
    <property type="evidence" value="ECO:0007669"/>
    <property type="project" value="UniProtKB-KW"/>
</dbReference>
<comment type="caution">
    <text evidence="15">The sequence shown here is derived from an EMBL/GenBank/DDBJ whole genome shotgun (WGS) entry which is preliminary data.</text>
</comment>
<evidence type="ECO:0000256" key="13">
    <source>
        <dbReference type="PROSITE-ProRule" id="PRU00391"/>
    </source>
</evidence>
<accession>A0A3D3TKS2</accession>
<keyword evidence="12" id="KW-0326">Glycosidase</keyword>
<evidence type="ECO:0000256" key="8">
    <source>
        <dbReference type="ARBA" id="ARBA00023125"/>
    </source>
</evidence>
<evidence type="ECO:0000256" key="12">
    <source>
        <dbReference type="ARBA" id="ARBA00023295"/>
    </source>
</evidence>
<evidence type="ECO:0000256" key="4">
    <source>
        <dbReference type="ARBA" id="ARBA00022763"/>
    </source>
</evidence>
<dbReference type="Proteomes" id="UP000264215">
    <property type="component" value="Unassembled WGS sequence"/>
</dbReference>
<proteinExistence type="inferred from homology"/>
<evidence type="ECO:0000256" key="7">
    <source>
        <dbReference type="ARBA" id="ARBA00022833"/>
    </source>
</evidence>
<evidence type="ECO:0000313" key="16">
    <source>
        <dbReference type="Proteomes" id="UP000264215"/>
    </source>
</evidence>
<sequence>MIEIPEAFVLANQIDESLSGKIVDGVEVPANPGKFSFYLGDPLEYERLLIGSNFSSARAIGGMVEISIDKRRLVFSDGAVPRFYEKNETPQPKSQLTVRFGDGSFLSVYVRLYAGLWCFEEGDFDNKYYLAAQEKPSPLSDNFDENYFSKLFDFEKADSLSLKGFLATEQRIPGLGNGVLQDIAWTAGLHPRIKISKFSDADKERLFSSIKTVLRDMTENCGRDSEKDLFGIEGKYKTVIGRATFGKPCPRCGETIERQNYLGGKVYFCPSCQRLE</sequence>
<comment type="similarity">
    <text evidence="2">Belongs to the FPG family.</text>
</comment>
<dbReference type="PROSITE" id="PS51066">
    <property type="entry name" value="ZF_FPG_2"/>
    <property type="match status" value="1"/>
</dbReference>
<evidence type="ECO:0000259" key="14">
    <source>
        <dbReference type="PROSITE" id="PS51066"/>
    </source>
</evidence>
<gene>
    <name evidence="15" type="ORF">DIT26_02880</name>
</gene>
<name>A0A3D3TKS2_9BACT</name>
<dbReference type="Pfam" id="PF06827">
    <property type="entry name" value="zf-FPG_IleRS"/>
    <property type="match status" value="1"/>
</dbReference>
<dbReference type="GO" id="GO:0003906">
    <property type="term" value="F:DNA-(apurinic or apyrimidinic site) endonuclease activity"/>
    <property type="evidence" value="ECO:0007669"/>
    <property type="project" value="InterPro"/>
</dbReference>
<evidence type="ECO:0000313" key="15">
    <source>
        <dbReference type="EMBL" id="HCO69521.1"/>
    </source>
</evidence>
<dbReference type="GO" id="GO:0006284">
    <property type="term" value="P:base-excision repair"/>
    <property type="evidence" value="ECO:0007669"/>
    <property type="project" value="InterPro"/>
</dbReference>
<keyword evidence="8" id="KW-0238">DNA-binding</keyword>
<dbReference type="SUPFAM" id="SSF57716">
    <property type="entry name" value="Glucocorticoid receptor-like (DNA-binding domain)"/>
    <property type="match status" value="1"/>
</dbReference>
<dbReference type="InterPro" id="IPR015886">
    <property type="entry name" value="H2TH_FPG"/>
</dbReference>
<keyword evidence="11" id="KW-0511">Multifunctional enzyme</keyword>
<keyword evidence="4" id="KW-0227">DNA damage</keyword>
<evidence type="ECO:0000256" key="10">
    <source>
        <dbReference type="ARBA" id="ARBA00023239"/>
    </source>
</evidence>
<organism evidence="15 16">
    <name type="scientific">Mesotoga infera</name>
    <dbReference type="NCBI Taxonomy" id="1236046"/>
    <lineage>
        <taxon>Bacteria</taxon>
        <taxon>Thermotogati</taxon>
        <taxon>Thermotogota</taxon>
        <taxon>Thermotogae</taxon>
        <taxon>Kosmotogales</taxon>
        <taxon>Kosmotogaceae</taxon>
        <taxon>Mesotoga</taxon>
    </lineage>
</organism>
<dbReference type="InterPro" id="IPR035937">
    <property type="entry name" value="FPG_N"/>
</dbReference>
<feature type="domain" description="FPG-type" evidence="14">
    <location>
        <begin position="238"/>
        <end position="274"/>
    </location>
</feature>
<dbReference type="PANTHER" id="PTHR22993:SF9">
    <property type="entry name" value="FORMAMIDOPYRIMIDINE-DNA GLYCOSYLASE"/>
    <property type="match status" value="1"/>
</dbReference>
<dbReference type="InterPro" id="IPR000214">
    <property type="entry name" value="Znf_DNA_glyclase/AP_lyase"/>
</dbReference>
<dbReference type="SMART" id="SM01232">
    <property type="entry name" value="H2TH"/>
    <property type="match status" value="1"/>
</dbReference>
<dbReference type="Gene3D" id="1.10.8.50">
    <property type="match status" value="1"/>
</dbReference>
<evidence type="ECO:0000256" key="11">
    <source>
        <dbReference type="ARBA" id="ARBA00023268"/>
    </source>
</evidence>
<reference evidence="15 16" key="1">
    <citation type="journal article" date="2018" name="Nat. Biotechnol.">
        <title>A standardized bacterial taxonomy based on genome phylogeny substantially revises the tree of life.</title>
        <authorList>
            <person name="Parks D.H."/>
            <person name="Chuvochina M."/>
            <person name="Waite D.W."/>
            <person name="Rinke C."/>
            <person name="Skarshewski A."/>
            <person name="Chaumeil P.A."/>
            <person name="Hugenholtz P."/>
        </authorList>
    </citation>
    <scope>NUCLEOTIDE SEQUENCE [LARGE SCALE GENOMIC DNA]</scope>
    <source>
        <strain evidence="15">UBA9905</strain>
    </source>
</reference>
<dbReference type="GO" id="GO:0003684">
    <property type="term" value="F:damaged DNA binding"/>
    <property type="evidence" value="ECO:0007669"/>
    <property type="project" value="InterPro"/>
</dbReference>
<dbReference type="InterPro" id="IPR010979">
    <property type="entry name" value="Ribosomal_uS13-like_H2TH"/>
</dbReference>
<keyword evidence="7" id="KW-0862">Zinc</keyword>
<dbReference type="AlphaFoldDB" id="A0A3D3TKS2"/>
<evidence type="ECO:0000256" key="5">
    <source>
        <dbReference type="ARBA" id="ARBA00022771"/>
    </source>
</evidence>